<keyword evidence="3" id="KW-0511">Multifunctional enzyme</keyword>
<dbReference type="HAMAP" id="MF_02225">
    <property type="entry name" value="CoaBC"/>
    <property type="match status" value="1"/>
</dbReference>
<dbReference type="EC" id="6.3.2.5" evidence="3"/>
<feature type="domain" description="DNA/pantothenate metabolism flavoprotein C-terminal" evidence="6">
    <location>
        <begin position="185"/>
        <end position="392"/>
    </location>
</feature>
<dbReference type="GO" id="GO:0004632">
    <property type="term" value="F:phosphopantothenate--cysteine ligase activity"/>
    <property type="evidence" value="ECO:0007669"/>
    <property type="project" value="UniProtKB-UniRule"/>
</dbReference>
<keyword evidence="1 3" id="KW-0210">Decarboxylase</keyword>
<comment type="pathway">
    <text evidence="3 4">Cofactor biosynthesis; coenzyme A biosynthesis; CoA from (R)-pantothenate: step 3/5.</text>
</comment>
<dbReference type="SUPFAM" id="SSF102645">
    <property type="entry name" value="CoaB-like"/>
    <property type="match status" value="1"/>
</dbReference>
<feature type="region of interest" description="Phosphopantothenoylcysteine decarboxylase" evidence="3">
    <location>
        <begin position="1"/>
        <end position="189"/>
    </location>
</feature>
<feature type="binding site" evidence="3">
    <location>
        <position position="341"/>
    </location>
    <ligand>
        <name>CTP</name>
        <dbReference type="ChEBI" id="CHEBI:37563"/>
    </ligand>
</feature>
<evidence type="ECO:0000259" key="6">
    <source>
        <dbReference type="Pfam" id="PF04127"/>
    </source>
</evidence>
<dbReference type="EMBL" id="SLXA01000002">
    <property type="protein sequence ID" value="TCO85855.1"/>
    <property type="molecule type" value="Genomic_DNA"/>
</dbReference>
<dbReference type="OrthoDB" id="9802554at2"/>
<sequence length="408" mass="44452">MLEGKTVVLGVTGSIAAYKIAGLASRLVKQHADVHVIMSKNATNFIHPTTFESLTGNKCMVDTFDRNFQFNIAHVSLASRADVMLVAPASANIIAKMAFGIADDMLSTTALAMTCPVIVSPAMNVNMFHNPVVQDNLIRLSRYGKIIIPPENGYLACGTTGDGKMPSEDVLFEYIVRQIACEKDLAGRKILVTAGPTREPLDPVRFLTNHSTGKMGYAIARQAMLRGAEVTLVSGPTELTPPPFVRVVPVIRAADMFEAVKERWESQDIIIKAAAVADYTPVQTAEDKIKKKDSDMTLTLERTRDILAWLGQHKKEHQVLCGFSMETRDVLENSAAKLEKKNADMIAANCLKENGAGFGTDTNHLSLISRNGIEDLPMLSKEAAADRLLDALKILLEDRKTGKGGDDQ</sequence>
<feature type="domain" description="Flavoprotein" evidence="5">
    <location>
        <begin position="5"/>
        <end position="163"/>
    </location>
</feature>
<evidence type="ECO:0000259" key="5">
    <source>
        <dbReference type="Pfam" id="PF02441"/>
    </source>
</evidence>
<dbReference type="InterPro" id="IPR036551">
    <property type="entry name" value="Flavin_trans-like"/>
</dbReference>
<evidence type="ECO:0000313" key="7">
    <source>
        <dbReference type="EMBL" id="TCO85855.1"/>
    </source>
</evidence>
<dbReference type="InterPro" id="IPR003382">
    <property type="entry name" value="Flavoprotein"/>
</dbReference>
<comment type="function">
    <text evidence="4">Catalyzes two steps in the biosynthesis of coenzyme A. In the first step cysteine is conjugated to 4'-phosphopantothenate to form 4-phosphopantothenoylcysteine, in the latter compound is decarboxylated to form 4'-phosphopantotheine.</text>
</comment>
<keyword evidence="3" id="KW-0479">Metal-binding</keyword>
<dbReference type="Gene3D" id="3.40.50.1950">
    <property type="entry name" value="Flavin prenyltransferase-like"/>
    <property type="match status" value="1"/>
</dbReference>
<dbReference type="SUPFAM" id="SSF52507">
    <property type="entry name" value="Homo-oligomeric flavin-containing Cys decarboxylases, HFCD"/>
    <property type="match status" value="1"/>
</dbReference>
<feature type="active site" description="Proton donor" evidence="3">
    <location>
        <position position="157"/>
    </location>
</feature>
<keyword evidence="3 4" id="KW-0436">Ligase</keyword>
<keyword evidence="2 3" id="KW-0456">Lyase</keyword>
<dbReference type="GO" id="GO:0015937">
    <property type="term" value="P:coenzyme A biosynthetic process"/>
    <property type="evidence" value="ECO:0007669"/>
    <property type="project" value="UniProtKB-UniRule"/>
</dbReference>
<comment type="cofactor">
    <cofactor evidence="3">
        <name>Mg(2+)</name>
        <dbReference type="ChEBI" id="CHEBI:18420"/>
    </cofactor>
</comment>
<dbReference type="UniPathway" id="UPA00241">
    <property type="reaction ID" value="UER00353"/>
</dbReference>
<protein>
    <recommendedName>
        <fullName evidence="3">Coenzyme A biosynthesis bifunctional protein CoaBC</fullName>
    </recommendedName>
    <alternativeName>
        <fullName evidence="3">DNA/pantothenate metabolism flavoprotein</fullName>
    </alternativeName>
    <alternativeName>
        <fullName evidence="3">Phosphopantothenoylcysteine synthetase/decarboxylase</fullName>
        <shortName evidence="3">PPCS-PPCDC</shortName>
    </alternativeName>
    <domain>
        <recommendedName>
            <fullName evidence="3">Phosphopantothenoylcysteine decarboxylase</fullName>
            <shortName evidence="3">PPC decarboxylase</shortName>
            <shortName evidence="3">PPC-DC</shortName>
            <ecNumber evidence="3">4.1.1.36</ecNumber>
        </recommendedName>
        <alternativeName>
            <fullName evidence="3">CoaC</fullName>
        </alternativeName>
    </domain>
    <domain>
        <recommendedName>
            <fullName evidence="3">Phosphopantothenate--cysteine ligase</fullName>
            <ecNumber evidence="3">6.3.2.5</ecNumber>
        </recommendedName>
        <alternativeName>
            <fullName evidence="3">CoaB</fullName>
        </alternativeName>
        <alternativeName>
            <fullName evidence="3">Phosphopantothenoylcysteine synthetase</fullName>
            <shortName evidence="3">PPC synthetase</shortName>
            <shortName evidence="3">PPC-S</shortName>
        </alternativeName>
    </domain>
</protein>
<dbReference type="PANTHER" id="PTHR14359:SF6">
    <property type="entry name" value="PHOSPHOPANTOTHENOYLCYSTEINE DECARBOXYLASE"/>
    <property type="match status" value="1"/>
</dbReference>
<dbReference type="PANTHER" id="PTHR14359">
    <property type="entry name" value="HOMO-OLIGOMERIC FLAVIN CONTAINING CYS DECARBOXYLASE FAMILY"/>
    <property type="match status" value="1"/>
</dbReference>
<feature type="binding site" evidence="3">
    <location>
        <position position="323"/>
    </location>
    <ligand>
        <name>CTP</name>
        <dbReference type="ChEBI" id="CHEBI:37563"/>
    </ligand>
</feature>
<evidence type="ECO:0000256" key="2">
    <source>
        <dbReference type="ARBA" id="ARBA00023239"/>
    </source>
</evidence>
<dbReference type="InterPro" id="IPR035929">
    <property type="entry name" value="CoaB-like_sf"/>
</dbReference>
<dbReference type="Gene3D" id="3.40.50.10300">
    <property type="entry name" value="CoaB-like"/>
    <property type="match status" value="1"/>
</dbReference>
<gene>
    <name evidence="3" type="primary">coaBC</name>
    <name evidence="7" type="ORF">EV212_102170</name>
</gene>
<comment type="catalytic activity">
    <reaction evidence="3 4">
        <text>N-[(R)-4-phosphopantothenoyl]-L-cysteine + H(+) = (R)-4'-phosphopantetheine + CO2</text>
        <dbReference type="Rhea" id="RHEA:16793"/>
        <dbReference type="ChEBI" id="CHEBI:15378"/>
        <dbReference type="ChEBI" id="CHEBI:16526"/>
        <dbReference type="ChEBI" id="CHEBI:59458"/>
        <dbReference type="ChEBI" id="CHEBI:61723"/>
        <dbReference type="EC" id="4.1.1.36"/>
    </reaction>
</comment>
<comment type="caution">
    <text evidence="7">The sequence shown here is derived from an EMBL/GenBank/DDBJ whole genome shotgun (WGS) entry which is preliminary data.</text>
</comment>
<comment type="cofactor">
    <cofactor evidence="3">
        <name>FMN</name>
        <dbReference type="ChEBI" id="CHEBI:58210"/>
    </cofactor>
    <text evidence="3">Binds 1 FMN per subunit.</text>
</comment>
<keyword evidence="3 4" id="KW-0285">Flavoprotein</keyword>
<keyword evidence="3 4" id="KW-0288">FMN</keyword>
<dbReference type="InterPro" id="IPR005252">
    <property type="entry name" value="CoaBC"/>
</dbReference>
<dbReference type="GO" id="GO:0071513">
    <property type="term" value="C:phosphopantothenoylcysteine decarboxylase complex"/>
    <property type="evidence" value="ECO:0007669"/>
    <property type="project" value="TreeGrafter"/>
</dbReference>
<name>A0A4R2LJZ9_9FIRM</name>
<dbReference type="GO" id="GO:0015941">
    <property type="term" value="P:pantothenate catabolic process"/>
    <property type="evidence" value="ECO:0007669"/>
    <property type="project" value="InterPro"/>
</dbReference>
<dbReference type="AlphaFoldDB" id="A0A4R2LJZ9"/>
<feature type="binding site" evidence="3">
    <location>
        <position position="337"/>
    </location>
    <ligand>
        <name>CTP</name>
        <dbReference type="ChEBI" id="CHEBI:37563"/>
    </ligand>
</feature>
<dbReference type="InterPro" id="IPR007085">
    <property type="entry name" value="DNA/pantothenate-metab_flavo_C"/>
</dbReference>
<comment type="similarity">
    <text evidence="3 4">In the C-terminal section; belongs to the PPC synthetase family.</text>
</comment>
<organism evidence="7 8">
    <name type="scientific">Frisingicoccus caecimuris</name>
    <dbReference type="NCBI Taxonomy" id="1796636"/>
    <lineage>
        <taxon>Bacteria</taxon>
        <taxon>Bacillati</taxon>
        <taxon>Bacillota</taxon>
        <taxon>Clostridia</taxon>
        <taxon>Lachnospirales</taxon>
        <taxon>Lachnospiraceae</taxon>
        <taxon>Frisingicoccus</taxon>
    </lineage>
</organism>
<comment type="catalytic activity">
    <reaction evidence="3 4">
        <text>(R)-4'-phosphopantothenate + L-cysteine + CTP = N-[(R)-4-phosphopantothenoyl]-L-cysteine + CMP + diphosphate + H(+)</text>
        <dbReference type="Rhea" id="RHEA:19397"/>
        <dbReference type="ChEBI" id="CHEBI:10986"/>
        <dbReference type="ChEBI" id="CHEBI:15378"/>
        <dbReference type="ChEBI" id="CHEBI:33019"/>
        <dbReference type="ChEBI" id="CHEBI:35235"/>
        <dbReference type="ChEBI" id="CHEBI:37563"/>
        <dbReference type="ChEBI" id="CHEBI:59458"/>
        <dbReference type="ChEBI" id="CHEBI:60377"/>
        <dbReference type="EC" id="6.3.2.5"/>
    </reaction>
</comment>
<comment type="caution">
    <text evidence="3">Lacks conserved residue(s) required for the propagation of feature annotation.</text>
</comment>
<dbReference type="Proteomes" id="UP000295711">
    <property type="component" value="Unassembled WGS sequence"/>
</dbReference>
<dbReference type="Pfam" id="PF04127">
    <property type="entry name" value="DFP"/>
    <property type="match status" value="1"/>
</dbReference>
<dbReference type="Pfam" id="PF02441">
    <property type="entry name" value="Flavoprotein"/>
    <property type="match status" value="1"/>
</dbReference>
<evidence type="ECO:0000256" key="1">
    <source>
        <dbReference type="ARBA" id="ARBA00022793"/>
    </source>
</evidence>
<evidence type="ECO:0000313" key="8">
    <source>
        <dbReference type="Proteomes" id="UP000295711"/>
    </source>
</evidence>
<comment type="function">
    <text evidence="3">Catalyzes two sequential steps in the biosynthesis of coenzyme A. In the first step cysteine is conjugated to 4'-phosphopantothenate to form 4-phosphopantothenoylcysteine. In the second step the latter compound is decarboxylated to form 4'-phosphopantotheine.</text>
</comment>
<comment type="similarity">
    <text evidence="3 4">In the N-terminal section; belongs to the HFCD (homo-oligomeric flavin containing Cys decarboxylase) superfamily.</text>
</comment>
<evidence type="ECO:0000256" key="3">
    <source>
        <dbReference type="HAMAP-Rule" id="MF_02225"/>
    </source>
</evidence>
<accession>A0A4R2LJZ9</accession>
<dbReference type="GO" id="GO:0046872">
    <property type="term" value="F:metal ion binding"/>
    <property type="evidence" value="ECO:0007669"/>
    <property type="project" value="UniProtKB-KW"/>
</dbReference>
<feature type="binding site" evidence="3">
    <location>
        <position position="288"/>
    </location>
    <ligand>
        <name>CTP</name>
        <dbReference type="ChEBI" id="CHEBI:37563"/>
    </ligand>
</feature>
<evidence type="ECO:0000256" key="4">
    <source>
        <dbReference type="RuleBase" id="RU364078"/>
    </source>
</evidence>
<dbReference type="EC" id="4.1.1.36" evidence="3"/>
<reference evidence="7 8" key="1">
    <citation type="submission" date="2019-03" db="EMBL/GenBank/DDBJ databases">
        <title>Genomic Encyclopedia of Type Strains, Phase IV (KMG-IV): sequencing the most valuable type-strain genomes for metagenomic binning, comparative biology and taxonomic classification.</title>
        <authorList>
            <person name="Goeker M."/>
        </authorList>
    </citation>
    <scope>NUCLEOTIDE SEQUENCE [LARGE SCALE GENOMIC DNA]</scope>
    <source>
        <strain evidence="7 8">DSM 28559</strain>
    </source>
</reference>
<proteinExistence type="inferred from homology"/>
<dbReference type="GO" id="GO:0004633">
    <property type="term" value="F:phosphopantothenoylcysteine decarboxylase activity"/>
    <property type="evidence" value="ECO:0007669"/>
    <property type="project" value="UniProtKB-UniRule"/>
</dbReference>
<keyword evidence="3" id="KW-0460">Magnesium</keyword>
<feature type="binding site" evidence="3">
    <location>
        <position position="278"/>
    </location>
    <ligand>
        <name>CTP</name>
        <dbReference type="ChEBI" id="CHEBI:37563"/>
    </ligand>
</feature>
<dbReference type="GO" id="GO:0010181">
    <property type="term" value="F:FMN binding"/>
    <property type="evidence" value="ECO:0007669"/>
    <property type="project" value="UniProtKB-UniRule"/>
</dbReference>
<feature type="region of interest" description="Phosphopantothenate--cysteine ligase" evidence="3">
    <location>
        <begin position="190"/>
        <end position="408"/>
    </location>
</feature>
<comment type="pathway">
    <text evidence="3 4">Cofactor biosynthesis; coenzyme A biosynthesis; CoA from (R)-pantothenate: step 2/5.</text>
</comment>
<dbReference type="NCBIfam" id="TIGR00521">
    <property type="entry name" value="coaBC_dfp"/>
    <property type="match status" value="1"/>
</dbReference>
<keyword evidence="8" id="KW-1185">Reference proteome</keyword>
<dbReference type="RefSeq" id="WP_132088756.1">
    <property type="nucleotide sequence ID" value="NZ_JANKAQ010000001.1"/>
</dbReference>